<organism evidence="3 4">
    <name type="scientific">Galleria mellonella</name>
    <name type="common">Greater wax moth</name>
    <dbReference type="NCBI Taxonomy" id="7137"/>
    <lineage>
        <taxon>Eukaryota</taxon>
        <taxon>Metazoa</taxon>
        <taxon>Ecdysozoa</taxon>
        <taxon>Arthropoda</taxon>
        <taxon>Hexapoda</taxon>
        <taxon>Insecta</taxon>
        <taxon>Pterygota</taxon>
        <taxon>Neoptera</taxon>
        <taxon>Endopterygota</taxon>
        <taxon>Lepidoptera</taxon>
        <taxon>Glossata</taxon>
        <taxon>Ditrysia</taxon>
        <taxon>Pyraloidea</taxon>
        <taxon>Pyralidae</taxon>
        <taxon>Galleriinae</taxon>
        <taxon>Galleria</taxon>
    </lineage>
</organism>
<dbReference type="GeneID" id="113519566"/>
<dbReference type="Proteomes" id="UP001652740">
    <property type="component" value="Unplaced"/>
</dbReference>
<proteinExistence type="predicted"/>
<accession>A0A6J1WWK0</accession>
<dbReference type="RefSeq" id="XP_026760483.1">
    <property type="nucleotide sequence ID" value="XM_026904682.3"/>
</dbReference>
<sequence>MKILPLIVLLACVAWVNARPQEEGEARAAPSRGLLKRGLAKGKQTTTTTTQAPQEEAEYDEDYPAEGEEPSTEAPPSSTEGKKLIGGGVRPFRSNTDLLAILKRKRAEAAEAKLHGQSSSAAASSQDIVTEAPAKSSYSKKRFNNQPARESNNEEAPVATKPSRGRFGRPSSRSVSEPEQEEQNEAAAPISRGGRTFPRRGSN</sequence>
<evidence type="ECO:0000256" key="2">
    <source>
        <dbReference type="SAM" id="SignalP"/>
    </source>
</evidence>
<reference evidence="4" key="1">
    <citation type="submission" date="2025-08" db="UniProtKB">
        <authorList>
            <consortium name="RefSeq"/>
        </authorList>
    </citation>
    <scope>IDENTIFICATION</scope>
    <source>
        <tissue evidence="4">Whole larvae</tissue>
    </source>
</reference>
<evidence type="ECO:0000313" key="3">
    <source>
        <dbReference type="Proteomes" id="UP001652740"/>
    </source>
</evidence>
<feature type="signal peptide" evidence="2">
    <location>
        <begin position="1"/>
        <end position="18"/>
    </location>
</feature>
<dbReference type="OrthoDB" id="8197504at2759"/>
<keyword evidence="2" id="KW-0732">Signal</keyword>
<gene>
    <name evidence="4" type="primary">LOC113519566</name>
</gene>
<feature type="region of interest" description="Disordered" evidence="1">
    <location>
        <begin position="21"/>
        <end position="91"/>
    </location>
</feature>
<dbReference type="AlphaFoldDB" id="A0A6J1WWK0"/>
<evidence type="ECO:0000313" key="4">
    <source>
        <dbReference type="RefSeq" id="XP_026760483.1"/>
    </source>
</evidence>
<dbReference type="InParanoid" id="A0A6J1WWK0"/>
<keyword evidence="3" id="KW-1185">Reference proteome</keyword>
<feature type="chain" id="PRO_5026806122" evidence="2">
    <location>
        <begin position="19"/>
        <end position="203"/>
    </location>
</feature>
<feature type="region of interest" description="Disordered" evidence="1">
    <location>
        <begin position="107"/>
        <end position="203"/>
    </location>
</feature>
<evidence type="ECO:0000256" key="1">
    <source>
        <dbReference type="SAM" id="MobiDB-lite"/>
    </source>
</evidence>
<name>A0A6J1WWK0_GALME</name>
<dbReference type="KEGG" id="gmw:113519566"/>
<protein>
    <submittedName>
        <fullName evidence="4">Uncharacterized protein LOC113519566</fullName>
    </submittedName>
</protein>
<feature type="compositionally biased region" description="Acidic residues" evidence="1">
    <location>
        <begin position="55"/>
        <end position="71"/>
    </location>
</feature>